<dbReference type="Pfam" id="PF10030">
    <property type="entry name" value="DUF2272"/>
    <property type="match status" value="1"/>
</dbReference>
<evidence type="ECO:0000313" key="3">
    <source>
        <dbReference type="EMBL" id="MDM0046048.1"/>
    </source>
</evidence>
<gene>
    <name evidence="3" type="ORF">QTH91_16280</name>
</gene>
<accession>A0ABT7NDM7</accession>
<keyword evidence="1" id="KW-0732">Signal</keyword>
<evidence type="ECO:0000313" key="4">
    <source>
        <dbReference type="Proteomes" id="UP001174908"/>
    </source>
</evidence>
<sequence>MTLFPGAIAACLCLPLLTLMPAQASPAPAPMPADAAAAACMAGASAPARPRALRMAQLAMLEHQAFGGQALDAEGRLITSGRAEAEDTRASWLDAAPWQRVVAYWRAVEPEGDRLPSQLRFGGLRPAQRWLVAQALDQASSDRLQGLGVGPDQGLSSSELRAAQVALTRVAVIDTPWSAAFISWAAREAGLAQDEFTFSAAHVDYAAAAWKAGAEESNGHGTRYALRACELATTSPRVGDLMCQTRAGAAELDRFDDLGRALQAHVTGRGGLPMHCDVVVDVDGQGFDTIGGNVLQSVTRRRIVFAPGTGHLDPSYLPQGCGAGSTGCVDRHMSRQPWSLLLQWR</sequence>
<feature type="signal peptide" evidence="1">
    <location>
        <begin position="1"/>
        <end position="24"/>
    </location>
</feature>
<dbReference type="RefSeq" id="WP_286661142.1">
    <property type="nucleotide sequence ID" value="NZ_JASZYV010000003.1"/>
</dbReference>
<protein>
    <submittedName>
        <fullName evidence="3">DUF2272 domain-containing protein</fullName>
    </submittedName>
</protein>
<proteinExistence type="predicted"/>
<dbReference type="Proteomes" id="UP001174908">
    <property type="component" value="Unassembled WGS sequence"/>
</dbReference>
<organism evidence="3 4">
    <name type="scientific">Variovorax dokdonensis</name>
    <dbReference type="NCBI Taxonomy" id="344883"/>
    <lineage>
        <taxon>Bacteria</taxon>
        <taxon>Pseudomonadati</taxon>
        <taxon>Pseudomonadota</taxon>
        <taxon>Betaproteobacteria</taxon>
        <taxon>Burkholderiales</taxon>
        <taxon>Comamonadaceae</taxon>
        <taxon>Variovorax</taxon>
    </lineage>
</organism>
<feature type="chain" id="PRO_5045054722" evidence="1">
    <location>
        <begin position="25"/>
        <end position="345"/>
    </location>
</feature>
<keyword evidence="4" id="KW-1185">Reference proteome</keyword>
<comment type="caution">
    <text evidence="3">The sequence shown here is derived from an EMBL/GenBank/DDBJ whole genome shotgun (WGS) entry which is preliminary data.</text>
</comment>
<reference evidence="3" key="1">
    <citation type="submission" date="2023-06" db="EMBL/GenBank/DDBJ databases">
        <authorList>
            <person name="Jiang Y."/>
            <person name="Liu Q."/>
        </authorList>
    </citation>
    <scope>NUCLEOTIDE SEQUENCE</scope>
    <source>
        <strain evidence="3">CGMCC 1.12089</strain>
    </source>
</reference>
<dbReference type="InterPro" id="IPR019262">
    <property type="entry name" value="DUF2272"/>
</dbReference>
<dbReference type="EMBL" id="JASZYV010000003">
    <property type="protein sequence ID" value="MDM0046048.1"/>
    <property type="molecule type" value="Genomic_DNA"/>
</dbReference>
<name>A0ABT7NDM7_9BURK</name>
<evidence type="ECO:0000256" key="1">
    <source>
        <dbReference type="SAM" id="SignalP"/>
    </source>
</evidence>
<feature type="domain" description="DUF2272" evidence="2">
    <location>
        <begin position="157"/>
        <end position="326"/>
    </location>
</feature>
<evidence type="ECO:0000259" key="2">
    <source>
        <dbReference type="Pfam" id="PF10030"/>
    </source>
</evidence>